<evidence type="ECO:0000313" key="2">
    <source>
        <dbReference type="EMBL" id="KLD61948.1"/>
    </source>
</evidence>
<dbReference type="EMBL" id="JPLA01000069">
    <property type="protein sequence ID" value="KLD61948.1"/>
    <property type="molecule type" value="Genomic_DNA"/>
</dbReference>
<dbReference type="InterPro" id="IPR018643">
    <property type="entry name" value="DUF2069_membrane"/>
</dbReference>
<feature type="transmembrane region" description="Helical" evidence="1">
    <location>
        <begin position="89"/>
        <end position="109"/>
    </location>
</feature>
<sequence length="115" mass="12688">MTAPVAANYRVGLVAWAALTVLQLVWHGWLFPAQSMPPMLVLAITVIPLLLPLLAIGDVRRALLWVGILSLFYFCHGVSEAWSAPGERWLAWLEILFTLTLIGVLGVGVKRRRSA</sequence>
<evidence type="ECO:0000256" key="1">
    <source>
        <dbReference type="SAM" id="Phobius"/>
    </source>
</evidence>
<proteinExistence type="predicted"/>
<keyword evidence="1" id="KW-0812">Transmembrane</keyword>
<keyword evidence="1" id="KW-1133">Transmembrane helix</keyword>
<dbReference type="Proteomes" id="UP000035481">
    <property type="component" value="Unassembled WGS sequence"/>
</dbReference>
<dbReference type="Pfam" id="PF09842">
    <property type="entry name" value="DUF2069"/>
    <property type="match status" value="1"/>
</dbReference>
<dbReference type="RefSeq" id="WP_046973350.1">
    <property type="nucleotide sequence ID" value="NZ_JPLA01000069.1"/>
</dbReference>
<dbReference type="AlphaFoldDB" id="A0A0G9GXA0"/>
<reference evidence="2 3" key="1">
    <citation type="journal article" date="2015" name="Antonie Van Leeuwenhoek">
        <title>A phylogenomic and molecular marker based taxonomic framework for the order Xanthomonadales: proposal to transfer the families Algiphilaceae and Solimonadaceae to the order Nevskiales ord. nov. and to create a new family within the order Xanthomonadales, the family Rhodanobacteraceae fam. nov., containing the genus Rhodanobacter and its closest relatives.</title>
        <authorList>
            <person name="Naushad S."/>
            <person name="Adeolu M."/>
            <person name="Wong S."/>
            <person name="Sohail M."/>
            <person name="Schellhorn H.E."/>
            <person name="Gupta R.S."/>
        </authorList>
    </citation>
    <scope>NUCLEOTIDE SEQUENCE [LARGE SCALE GENOMIC DNA]</scope>
    <source>
        <strain evidence="2 3">DSM 16301</strain>
    </source>
</reference>
<name>A0A0G9GXA0_9GAMM</name>
<comment type="caution">
    <text evidence="2">The sequence shown here is derived from an EMBL/GenBank/DDBJ whole genome shotgun (WGS) entry which is preliminary data.</text>
</comment>
<feature type="transmembrane region" description="Helical" evidence="1">
    <location>
        <begin position="63"/>
        <end position="83"/>
    </location>
</feature>
<feature type="transmembrane region" description="Helical" evidence="1">
    <location>
        <begin position="38"/>
        <end position="56"/>
    </location>
</feature>
<organism evidence="2 3">
    <name type="scientific">Dyella japonica DSM 16301</name>
    <dbReference type="NCBI Taxonomy" id="1440762"/>
    <lineage>
        <taxon>Bacteria</taxon>
        <taxon>Pseudomonadati</taxon>
        <taxon>Pseudomonadota</taxon>
        <taxon>Gammaproteobacteria</taxon>
        <taxon>Lysobacterales</taxon>
        <taxon>Rhodanobacteraceae</taxon>
        <taxon>Dyella</taxon>
    </lineage>
</organism>
<evidence type="ECO:0000313" key="3">
    <source>
        <dbReference type="Proteomes" id="UP000035481"/>
    </source>
</evidence>
<dbReference type="STRING" id="1440762.Y882_18440"/>
<dbReference type="PATRIC" id="fig|1440762.4.peg.3557"/>
<gene>
    <name evidence="2" type="ORF">Y882_18440</name>
</gene>
<dbReference type="OrthoDB" id="5957486at2"/>
<accession>A0A0G9GXA0</accession>
<feature type="transmembrane region" description="Helical" evidence="1">
    <location>
        <begin position="7"/>
        <end position="26"/>
    </location>
</feature>
<protein>
    <submittedName>
        <fullName evidence="2">Membrane protein</fullName>
    </submittedName>
</protein>
<keyword evidence="1" id="KW-0472">Membrane</keyword>